<dbReference type="AlphaFoldDB" id="A0A8J3ZHV8"/>
<feature type="region of interest" description="Disordered" evidence="1">
    <location>
        <begin position="1"/>
        <end position="68"/>
    </location>
</feature>
<sequence>MRDHEHLVVHGQSEQHRERAEREIDLDLSDVRESQRPGQVSVLETKHEQPSGRADSEKVHDDRLQWEQ</sequence>
<protein>
    <submittedName>
        <fullName evidence="2">Uncharacterized protein</fullName>
    </submittedName>
</protein>
<dbReference type="EMBL" id="BOPG01000116">
    <property type="protein sequence ID" value="GIJ64412.1"/>
    <property type="molecule type" value="Genomic_DNA"/>
</dbReference>
<comment type="caution">
    <text evidence="2">The sequence shown here is derived from an EMBL/GenBank/DDBJ whole genome shotgun (WGS) entry which is preliminary data.</text>
</comment>
<organism evidence="2 3">
    <name type="scientific">Virgisporangium aurantiacum</name>
    <dbReference type="NCBI Taxonomy" id="175570"/>
    <lineage>
        <taxon>Bacteria</taxon>
        <taxon>Bacillati</taxon>
        <taxon>Actinomycetota</taxon>
        <taxon>Actinomycetes</taxon>
        <taxon>Micromonosporales</taxon>
        <taxon>Micromonosporaceae</taxon>
        <taxon>Virgisporangium</taxon>
    </lineage>
</organism>
<accession>A0A8J3ZHV8</accession>
<proteinExistence type="predicted"/>
<name>A0A8J3ZHV8_9ACTN</name>
<reference evidence="2" key="1">
    <citation type="submission" date="2021-01" db="EMBL/GenBank/DDBJ databases">
        <title>Whole genome shotgun sequence of Virgisporangium aurantiacum NBRC 16421.</title>
        <authorList>
            <person name="Komaki H."/>
            <person name="Tamura T."/>
        </authorList>
    </citation>
    <scope>NUCLEOTIDE SEQUENCE</scope>
    <source>
        <strain evidence="2">NBRC 16421</strain>
    </source>
</reference>
<gene>
    <name evidence="2" type="ORF">Vau01_119280</name>
</gene>
<feature type="compositionally biased region" description="Basic and acidic residues" evidence="1">
    <location>
        <begin position="44"/>
        <end position="68"/>
    </location>
</feature>
<evidence type="ECO:0000313" key="3">
    <source>
        <dbReference type="Proteomes" id="UP000612585"/>
    </source>
</evidence>
<feature type="compositionally biased region" description="Basic and acidic residues" evidence="1">
    <location>
        <begin position="1"/>
        <end position="35"/>
    </location>
</feature>
<evidence type="ECO:0000313" key="2">
    <source>
        <dbReference type="EMBL" id="GIJ64412.1"/>
    </source>
</evidence>
<dbReference type="Proteomes" id="UP000612585">
    <property type="component" value="Unassembled WGS sequence"/>
</dbReference>
<keyword evidence="3" id="KW-1185">Reference proteome</keyword>
<evidence type="ECO:0000256" key="1">
    <source>
        <dbReference type="SAM" id="MobiDB-lite"/>
    </source>
</evidence>